<protein>
    <recommendedName>
        <fullName evidence="1">Pyrrolo-quinoline quinone repeat domain-containing protein</fullName>
    </recommendedName>
</protein>
<feature type="domain" description="Pyrrolo-quinoline quinone repeat" evidence="1">
    <location>
        <begin position="147"/>
        <end position="209"/>
    </location>
</feature>
<evidence type="ECO:0000313" key="3">
    <source>
        <dbReference type="Proteomes" id="UP001479436"/>
    </source>
</evidence>
<dbReference type="SUPFAM" id="SSF50998">
    <property type="entry name" value="Quinoprotein alcohol dehydrogenase-like"/>
    <property type="match status" value="1"/>
</dbReference>
<dbReference type="PANTHER" id="PTHR34512:SF30">
    <property type="entry name" value="OUTER MEMBRANE PROTEIN ASSEMBLY FACTOR BAMB"/>
    <property type="match status" value="1"/>
</dbReference>
<dbReference type="Proteomes" id="UP001479436">
    <property type="component" value="Unassembled WGS sequence"/>
</dbReference>
<proteinExistence type="predicted"/>
<feature type="domain" description="Pyrrolo-quinoline quinone repeat" evidence="1">
    <location>
        <begin position="12"/>
        <end position="75"/>
    </location>
</feature>
<reference evidence="2 3" key="1">
    <citation type="submission" date="2023-04" db="EMBL/GenBank/DDBJ databases">
        <title>Genome of Basidiobolus ranarum AG-B5.</title>
        <authorList>
            <person name="Stajich J.E."/>
            <person name="Carter-House D."/>
            <person name="Gryganskyi A."/>
        </authorList>
    </citation>
    <scope>NUCLEOTIDE SEQUENCE [LARGE SCALE GENOMIC DNA]</scope>
    <source>
        <strain evidence="2 3">AG-B5</strain>
    </source>
</reference>
<dbReference type="EMBL" id="JASJQH010009063">
    <property type="protein sequence ID" value="KAK9685111.1"/>
    <property type="molecule type" value="Genomic_DNA"/>
</dbReference>
<dbReference type="SMART" id="SM00564">
    <property type="entry name" value="PQQ"/>
    <property type="match status" value="3"/>
</dbReference>
<dbReference type="PANTHER" id="PTHR34512">
    <property type="entry name" value="CELL SURFACE PROTEIN"/>
    <property type="match status" value="1"/>
</dbReference>
<gene>
    <name evidence="2" type="ORF">K7432_015624</name>
</gene>
<comment type="caution">
    <text evidence="2">The sequence shown here is derived from an EMBL/GenBank/DDBJ whole genome shotgun (WGS) entry which is preliminary data.</text>
</comment>
<dbReference type="InterPro" id="IPR011047">
    <property type="entry name" value="Quinoprotein_ADH-like_sf"/>
</dbReference>
<evidence type="ECO:0000313" key="2">
    <source>
        <dbReference type="EMBL" id="KAK9685111.1"/>
    </source>
</evidence>
<accession>A0ABR2VNY1</accession>
<evidence type="ECO:0000259" key="1">
    <source>
        <dbReference type="Pfam" id="PF13360"/>
    </source>
</evidence>
<sequence>MDFSTLLLCGAQGIVYAFEKLTGKIVWKSKVCGSELSLSLYCCPAPSDLVICGVEGKIRALRLSNGEEVWRNHVSDLGYYHVSVLATPSVPAQVRSALPPSYELSTMEETSTPSETGNTEISVYPNNTAHNIQPTLDPGLIFVASLSDVRAIDKETGSIRWKICLPNVQTGIPLLLLDHQNSILFMTCKCRVFALKASTGQEVWKWKFPNCQSTFIPMTSPSLIPNPAMYTSFHNNPCLQSKTSKSASRQQIFY</sequence>
<name>A0ABR2VNY1_9FUNG</name>
<keyword evidence="3" id="KW-1185">Reference proteome</keyword>
<dbReference type="Gene3D" id="2.130.10.10">
    <property type="entry name" value="YVTN repeat-like/Quinoprotein amine dehydrogenase"/>
    <property type="match status" value="2"/>
</dbReference>
<dbReference type="Pfam" id="PF13360">
    <property type="entry name" value="PQQ_2"/>
    <property type="match status" value="2"/>
</dbReference>
<dbReference type="InterPro" id="IPR018391">
    <property type="entry name" value="PQQ_b-propeller_rpt"/>
</dbReference>
<dbReference type="InterPro" id="IPR015943">
    <property type="entry name" value="WD40/YVTN_repeat-like_dom_sf"/>
</dbReference>
<dbReference type="InterPro" id="IPR002372">
    <property type="entry name" value="PQQ_rpt_dom"/>
</dbReference>
<organism evidence="2 3">
    <name type="scientific">Basidiobolus ranarum</name>
    <dbReference type="NCBI Taxonomy" id="34480"/>
    <lineage>
        <taxon>Eukaryota</taxon>
        <taxon>Fungi</taxon>
        <taxon>Fungi incertae sedis</taxon>
        <taxon>Zoopagomycota</taxon>
        <taxon>Entomophthoromycotina</taxon>
        <taxon>Basidiobolomycetes</taxon>
        <taxon>Basidiobolales</taxon>
        <taxon>Basidiobolaceae</taxon>
        <taxon>Basidiobolus</taxon>
    </lineage>
</organism>